<organism evidence="3 4">
    <name type="scientific">Deinococcus irradiatisoli</name>
    <dbReference type="NCBI Taxonomy" id="2202254"/>
    <lineage>
        <taxon>Bacteria</taxon>
        <taxon>Thermotogati</taxon>
        <taxon>Deinococcota</taxon>
        <taxon>Deinococci</taxon>
        <taxon>Deinococcales</taxon>
        <taxon>Deinococcaceae</taxon>
        <taxon>Deinococcus</taxon>
    </lineage>
</organism>
<dbReference type="Proteomes" id="UP000245368">
    <property type="component" value="Chromosome"/>
</dbReference>
<keyword evidence="2" id="KW-1133">Transmembrane helix</keyword>
<reference evidence="3 4" key="1">
    <citation type="submission" date="2018-05" db="EMBL/GenBank/DDBJ databases">
        <title>Complete Genome Sequence of Deinococcus sp. strain 17bor-2.</title>
        <authorList>
            <person name="Srinivasan S."/>
        </authorList>
    </citation>
    <scope>NUCLEOTIDE SEQUENCE [LARGE SCALE GENOMIC DNA]</scope>
    <source>
        <strain evidence="3 4">17bor-2</strain>
    </source>
</reference>
<proteinExistence type="predicted"/>
<feature type="region of interest" description="Disordered" evidence="1">
    <location>
        <begin position="1"/>
        <end position="20"/>
    </location>
</feature>
<sequence length="160" mass="17832">MDVIINNPASPTQAQYAPMSQLPYGPGPGYGYGPYHHHHGGPGFLLPLLLIGGVLLWRRARRRRMRGWQWAGQSPAAARGGPDFVEEIRENFKRGRERFMSDSALNIVRERFARGELSEQEYHAAVKALMGDSPSAQPGRVRMDKDEPDTRPGGPSDQII</sequence>
<feature type="region of interest" description="Disordered" evidence="1">
    <location>
        <begin position="129"/>
        <end position="160"/>
    </location>
</feature>
<evidence type="ECO:0000313" key="4">
    <source>
        <dbReference type="Proteomes" id="UP000245368"/>
    </source>
</evidence>
<dbReference type="RefSeq" id="WP_109826511.1">
    <property type="nucleotide sequence ID" value="NZ_CP029494.1"/>
</dbReference>
<accession>A0A2Z3JMZ4</accession>
<feature type="transmembrane region" description="Helical" evidence="2">
    <location>
        <begin position="40"/>
        <end position="57"/>
    </location>
</feature>
<evidence type="ECO:0000256" key="2">
    <source>
        <dbReference type="SAM" id="Phobius"/>
    </source>
</evidence>
<keyword evidence="4" id="KW-1185">Reference proteome</keyword>
<feature type="compositionally biased region" description="Basic and acidic residues" evidence="1">
    <location>
        <begin position="141"/>
        <end position="150"/>
    </location>
</feature>
<dbReference type="AlphaFoldDB" id="A0A2Z3JMZ4"/>
<dbReference type="OrthoDB" id="73691at2"/>
<dbReference type="EMBL" id="CP029494">
    <property type="protein sequence ID" value="AWN23038.1"/>
    <property type="molecule type" value="Genomic_DNA"/>
</dbReference>
<keyword evidence="2" id="KW-0812">Transmembrane</keyword>
<name>A0A2Z3JMZ4_9DEIO</name>
<evidence type="ECO:0000313" key="3">
    <source>
        <dbReference type="EMBL" id="AWN23038.1"/>
    </source>
</evidence>
<keyword evidence="2" id="KW-0472">Membrane</keyword>
<dbReference type="KEGG" id="dez:DKM44_07175"/>
<evidence type="ECO:0000256" key="1">
    <source>
        <dbReference type="SAM" id="MobiDB-lite"/>
    </source>
</evidence>
<protein>
    <recommendedName>
        <fullName evidence="5">SHOCT domain-containing protein</fullName>
    </recommendedName>
</protein>
<evidence type="ECO:0008006" key="5">
    <source>
        <dbReference type="Google" id="ProtNLM"/>
    </source>
</evidence>
<gene>
    <name evidence="3" type="ORF">DKM44_07175</name>
</gene>